<keyword evidence="2" id="KW-1185">Reference proteome</keyword>
<proteinExistence type="predicted"/>
<dbReference type="PANTHER" id="PTHR21112:SF10">
    <property type="entry name" value="CHEMOSENSORY PROTEIN A 87A"/>
    <property type="match status" value="1"/>
</dbReference>
<evidence type="ECO:0000313" key="2">
    <source>
        <dbReference type="Proteomes" id="UP000092462"/>
    </source>
</evidence>
<dbReference type="PANTHER" id="PTHR21112">
    <property type="entry name" value="CHEMOSENSORY PROTEIN A 29A-RELATED"/>
    <property type="match status" value="1"/>
</dbReference>
<dbReference type="EMBL" id="AJVK01018123">
    <property type="status" value="NOT_ANNOTATED_CDS"/>
    <property type="molecule type" value="Genomic_DNA"/>
</dbReference>
<dbReference type="Proteomes" id="UP000092462">
    <property type="component" value="Unassembled WGS sequence"/>
</dbReference>
<accession>A0A1B0DP98</accession>
<reference evidence="1" key="1">
    <citation type="submission" date="2022-08" db="UniProtKB">
        <authorList>
            <consortium name="EnsemblMetazoa"/>
        </authorList>
    </citation>
    <scope>IDENTIFICATION</scope>
    <source>
        <strain evidence="1">Israel</strain>
    </source>
</reference>
<protein>
    <submittedName>
        <fullName evidence="1">Uncharacterized protein</fullName>
    </submittedName>
</protein>
<dbReference type="VEuPathDB" id="VectorBase:PPAPM1_010312"/>
<dbReference type="EnsemblMetazoa" id="PPAI010334-RA">
    <property type="protein sequence ID" value="PPAI010334-PA"/>
    <property type="gene ID" value="PPAI010334"/>
</dbReference>
<sequence>MSFVESFLVVVLLAAGVLADEAKEPTGIKYDKFVVSPGSEKYVKYEVNSEQVNETAFKMSMVMDQLEDFDNQYEIQMAVYYSEKNDGNYEEIFATPKEMFCDYMNGEIYKEHIYPQYKDISNFPPPGECPVKKGQYKLEEHVFNVGDLKALGKPGGWRIDNSLYKGGALATETQMFFTVY</sequence>
<dbReference type="VEuPathDB" id="VectorBase:PPAI010334"/>
<evidence type="ECO:0000313" key="1">
    <source>
        <dbReference type="EnsemblMetazoa" id="PPAI010334-PA"/>
    </source>
</evidence>
<dbReference type="Pfam" id="PF06477">
    <property type="entry name" value="DUF1091"/>
    <property type="match status" value="1"/>
</dbReference>
<organism evidence="1 2">
    <name type="scientific">Phlebotomus papatasi</name>
    <name type="common">Sandfly</name>
    <dbReference type="NCBI Taxonomy" id="29031"/>
    <lineage>
        <taxon>Eukaryota</taxon>
        <taxon>Metazoa</taxon>
        <taxon>Ecdysozoa</taxon>
        <taxon>Arthropoda</taxon>
        <taxon>Hexapoda</taxon>
        <taxon>Insecta</taxon>
        <taxon>Pterygota</taxon>
        <taxon>Neoptera</taxon>
        <taxon>Endopterygota</taxon>
        <taxon>Diptera</taxon>
        <taxon>Nematocera</taxon>
        <taxon>Psychodoidea</taxon>
        <taxon>Psychodidae</taxon>
        <taxon>Phlebotomus</taxon>
        <taxon>Phlebotomus</taxon>
    </lineage>
</organism>
<name>A0A1B0DP98_PHLPP</name>
<dbReference type="InterPro" id="IPR010512">
    <property type="entry name" value="DUF1091"/>
</dbReference>
<dbReference type="AlphaFoldDB" id="A0A1B0DP98"/>